<evidence type="ECO:0000259" key="1">
    <source>
        <dbReference type="PROSITE" id="PS51186"/>
    </source>
</evidence>
<keyword evidence="3" id="KW-1185">Reference proteome</keyword>
<gene>
    <name evidence="2" type="ORF">H6G24_20245</name>
</gene>
<dbReference type="Pfam" id="PF00583">
    <property type="entry name" value="Acetyltransf_1"/>
    <property type="match status" value="1"/>
</dbReference>
<dbReference type="Gene3D" id="3.40.630.30">
    <property type="match status" value="1"/>
</dbReference>
<reference evidence="2 3" key="1">
    <citation type="journal article" date="2020" name="ISME J.">
        <title>Comparative genomics reveals insights into cyanobacterial evolution and habitat adaptation.</title>
        <authorList>
            <person name="Chen M.Y."/>
            <person name="Teng W.K."/>
            <person name="Zhao L."/>
            <person name="Hu C.X."/>
            <person name="Zhou Y.K."/>
            <person name="Han B.P."/>
            <person name="Song L.R."/>
            <person name="Shu W.S."/>
        </authorList>
    </citation>
    <scope>NUCLEOTIDE SEQUENCE [LARGE SCALE GENOMIC DNA]</scope>
    <source>
        <strain evidence="2 3">FACHB-288</strain>
    </source>
</reference>
<accession>A0ABR8ADI3</accession>
<dbReference type="InterPro" id="IPR000182">
    <property type="entry name" value="GNAT_dom"/>
</dbReference>
<dbReference type="InterPro" id="IPR016181">
    <property type="entry name" value="Acyl_CoA_acyltransferase"/>
</dbReference>
<dbReference type="EMBL" id="JACJQH010000032">
    <property type="protein sequence ID" value="MBD2197809.1"/>
    <property type="molecule type" value="Genomic_DNA"/>
</dbReference>
<protein>
    <submittedName>
        <fullName evidence="2">N-acetyltransferase</fullName>
    </submittedName>
</protein>
<dbReference type="SUPFAM" id="SSF55729">
    <property type="entry name" value="Acyl-CoA N-acyltransferases (Nat)"/>
    <property type="match status" value="1"/>
</dbReference>
<name>A0ABR8ADI3_9CYAN</name>
<comment type="caution">
    <text evidence="2">The sequence shown here is derived from an EMBL/GenBank/DDBJ whole genome shotgun (WGS) entry which is preliminary data.</text>
</comment>
<organism evidence="2 3">
    <name type="scientific">Calothrix parietina FACHB-288</name>
    <dbReference type="NCBI Taxonomy" id="2692896"/>
    <lineage>
        <taxon>Bacteria</taxon>
        <taxon>Bacillati</taxon>
        <taxon>Cyanobacteriota</taxon>
        <taxon>Cyanophyceae</taxon>
        <taxon>Nostocales</taxon>
        <taxon>Calotrichaceae</taxon>
        <taxon>Calothrix</taxon>
    </lineage>
</organism>
<evidence type="ECO:0000313" key="2">
    <source>
        <dbReference type="EMBL" id="MBD2197809.1"/>
    </source>
</evidence>
<dbReference type="PANTHER" id="PTHR43415:SF3">
    <property type="entry name" value="GNAT-FAMILY ACETYLTRANSFERASE"/>
    <property type="match status" value="1"/>
</dbReference>
<dbReference type="Proteomes" id="UP000658514">
    <property type="component" value="Unassembled WGS sequence"/>
</dbReference>
<dbReference type="PROSITE" id="PS51186">
    <property type="entry name" value="GNAT"/>
    <property type="match status" value="1"/>
</dbReference>
<proteinExistence type="predicted"/>
<feature type="domain" description="N-acetyltransferase" evidence="1">
    <location>
        <begin position="4"/>
        <end position="159"/>
    </location>
</feature>
<dbReference type="RefSeq" id="WP_190545022.1">
    <property type="nucleotide sequence ID" value="NZ_CAWPNO010000065.1"/>
</dbReference>
<dbReference type="PANTHER" id="PTHR43415">
    <property type="entry name" value="SPERMIDINE N(1)-ACETYLTRANSFERASE"/>
    <property type="match status" value="1"/>
</dbReference>
<evidence type="ECO:0000313" key="3">
    <source>
        <dbReference type="Proteomes" id="UP000658514"/>
    </source>
</evidence>
<sequence length="161" mass="18809">MNYVSFRILQYSDAEKLSDILLKSDKSYIKYFHPFDFQVATIQKILFKSCKDKFFGVVLESGLSQESDLIGFYMLRGLDEGYTDPMFGVFISQQYSSKGIGRITITHAESFCKFCGYEKLLLKVNPENTRARKMYESLGFRYLREEGLLKNLVLYKNIYIN</sequence>